<dbReference type="Proteomes" id="UP000825890">
    <property type="component" value="Unassembled WGS sequence"/>
</dbReference>
<dbReference type="InterPro" id="IPR029058">
    <property type="entry name" value="AB_hydrolase_fold"/>
</dbReference>
<dbReference type="Gene3D" id="3.40.50.1820">
    <property type="entry name" value="alpha/beta hydrolase"/>
    <property type="match status" value="1"/>
</dbReference>
<sequence>MSSFRVVEHVVRTQHSRERFAGADLDGEQHLRLHVKQYIPRSNLTPQPGDVTIIGGVAAAFPKECMEPLWQDLCEKLHERGRRVRAIWIADPVNQGQSGVLNEKLLGPDPSWWDHGRDLLFLINRFQDEMPHPLVGIAHSMGAGHLTHLALLHPRLLHALVLMDVVFSTETVGTNWAAASLKRRDLWPSRDAAESSISSSPVFKKFDSRVLAQYLRHSLRELPTEQYPDIEVANSTPGNDRPVTLQTTKAQEIYNCVRLTVPDDRYLLQDDDLLFENSHFENPQDSGAFNRSENLANQKYLHQDFELKD</sequence>
<proteinExistence type="predicted"/>
<evidence type="ECO:0000259" key="1">
    <source>
        <dbReference type="Pfam" id="PF00561"/>
    </source>
</evidence>
<evidence type="ECO:0000313" key="2">
    <source>
        <dbReference type="EMBL" id="GIZ47224.1"/>
    </source>
</evidence>
<dbReference type="AlphaFoldDB" id="A0A9P3CQR7"/>
<protein>
    <recommendedName>
        <fullName evidence="1">AB hydrolase-1 domain-containing protein</fullName>
    </recommendedName>
</protein>
<dbReference type="RefSeq" id="XP_044661711.1">
    <property type="nucleotide sequence ID" value="XM_044805776.1"/>
</dbReference>
<name>A0A9P3CQR7_9PEZI</name>
<accession>A0A9P3CQR7</accession>
<dbReference type="Pfam" id="PF00561">
    <property type="entry name" value="Abhydrolase_1"/>
    <property type="match status" value="1"/>
</dbReference>
<dbReference type="EMBL" id="BOLY01000007">
    <property type="protein sequence ID" value="GIZ47224.1"/>
    <property type="molecule type" value="Genomic_DNA"/>
</dbReference>
<dbReference type="InterPro" id="IPR000073">
    <property type="entry name" value="AB_hydrolase_1"/>
</dbReference>
<dbReference type="SUPFAM" id="SSF53474">
    <property type="entry name" value="alpha/beta-Hydrolases"/>
    <property type="match status" value="1"/>
</dbReference>
<comment type="caution">
    <text evidence="2">The sequence shown here is derived from an EMBL/GenBank/DDBJ whole genome shotgun (WGS) entry which is preliminary data.</text>
</comment>
<feature type="domain" description="AB hydrolase-1" evidence="1">
    <location>
        <begin position="84"/>
        <end position="187"/>
    </location>
</feature>
<dbReference type="GeneID" id="68295897"/>
<evidence type="ECO:0000313" key="3">
    <source>
        <dbReference type="Proteomes" id="UP000825890"/>
    </source>
</evidence>
<keyword evidence="3" id="KW-1185">Reference proteome</keyword>
<dbReference type="OrthoDB" id="94039at2759"/>
<organism evidence="2 3">
    <name type="scientific">Cercospora kikuchii</name>
    <dbReference type="NCBI Taxonomy" id="84275"/>
    <lineage>
        <taxon>Eukaryota</taxon>
        <taxon>Fungi</taxon>
        <taxon>Dikarya</taxon>
        <taxon>Ascomycota</taxon>
        <taxon>Pezizomycotina</taxon>
        <taxon>Dothideomycetes</taxon>
        <taxon>Dothideomycetidae</taxon>
        <taxon>Mycosphaerellales</taxon>
        <taxon>Mycosphaerellaceae</taxon>
        <taxon>Cercospora</taxon>
    </lineage>
</organism>
<gene>
    <name evidence="2" type="ORF">CKM354_001032200</name>
</gene>
<reference evidence="2 3" key="1">
    <citation type="submission" date="2021-01" db="EMBL/GenBank/DDBJ databases">
        <title>Cercospora kikuchii MAFF 305040 whole genome shotgun sequence.</title>
        <authorList>
            <person name="Kashiwa T."/>
            <person name="Suzuki T."/>
        </authorList>
    </citation>
    <scope>NUCLEOTIDE SEQUENCE [LARGE SCALE GENOMIC DNA]</scope>
    <source>
        <strain evidence="2 3">MAFF 305040</strain>
    </source>
</reference>